<dbReference type="PROSITE" id="PS51065">
    <property type="entry name" value="NHR"/>
    <property type="match status" value="4"/>
</dbReference>
<feature type="domain" description="NHR" evidence="2">
    <location>
        <begin position="1"/>
        <end position="102"/>
    </location>
</feature>
<dbReference type="PANTHER" id="PTHR12429:SF14">
    <property type="entry name" value="NEURALIZED-LIKE PROTEIN 4"/>
    <property type="match status" value="1"/>
</dbReference>
<dbReference type="InterPro" id="IPR037962">
    <property type="entry name" value="Neuralized"/>
</dbReference>
<reference evidence="4" key="1">
    <citation type="submission" date="2021-01" db="EMBL/GenBank/DDBJ databases">
        <title>Caligus Genome Assembly.</title>
        <authorList>
            <person name="Gallardo-Escarate C."/>
        </authorList>
    </citation>
    <scope>NUCLEOTIDE SEQUENCE [LARGE SCALE GENOMIC DNA]</scope>
</reference>
<proteinExistence type="predicted"/>
<feature type="domain" description="NHR" evidence="2">
    <location>
        <begin position="531"/>
        <end position="689"/>
    </location>
</feature>
<feature type="non-terminal residue" evidence="3">
    <location>
        <position position="1"/>
    </location>
</feature>
<dbReference type="FunFam" id="2.60.120.920:FF:000014">
    <property type="entry name" value="neuralized-like protein 4 isoform X2"/>
    <property type="match status" value="1"/>
</dbReference>
<feature type="compositionally biased region" description="Acidic residues" evidence="1">
    <location>
        <begin position="696"/>
        <end position="709"/>
    </location>
</feature>
<dbReference type="CDD" id="cd12887">
    <property type="entry name" value="SPRY_NHR_like"/>
    <property type="match status" value="3"/>
</dbReference>
<dbReference type="PANTHER" id="PTHR12429">
    <property type="entry name" value="NEURALIZED"/>
    <property type="match status" value="1"/>
</dbReference>
<gene>
    <name evidence="3" type="ORF">FKW44_019642</name>
</gene>
<dbReference type="GO" id="GO:0061630">
    <property type="term" value="F:ubiquitin protein ligase activity"/>
    <property type="evidence" value="ECO:0007669"/>
    <property type="project" value="TreeGrafter"/>
</dbReference>
<dbReference type="Proteomes" id="UP000595437">
    <property type="component" value="Chromosome 14"/>
</dbReference>
<dbReference type="EMBL" id="CP045903">
    <property type="protein sequence ID" value="QQP38924.1"/>
    <property type="molecule type" value="Genomic_DNA"/>
</dbReference>
<organism evidence="3 4">
    <name type="scientific">Caligus rogercresseyi</name>
    <name type="common">Sea louse</name>
    <dbReference type="NCBI Taxonomy" id="217165"/>
    <lineage>
        <taxon>Eukaryota</taxon>
        <taxon>Metazoa</taxon>
        <taxon>Ecdysozoa</taxon>
        <taxon>Arthropoda</taxon>
        <taxon>Crustacea</taxon>
        <taxon>Multicrustacea</taxon>
        <taxon>Hexanauplia</taxon>
        <taxon>Copepoda</taxon>
        <taxon>Siphonostomatoida</taxon>
        <taxon>Caligidae</taxon>
        <taxon>Caligus</taxon>
    </lineage>
</organism>
<protein>
    <recommendedName>
        <fullName evidence="2">NHR domain-containing protein</fullName>
    </recommendedName>
</protein>
<dbReference type="InterPro" id="IPR006573">
    <property type="entry name" value="NHR_dom"/>
</dbReference>
<dbReference type="InterPro" id="IPR043136">
    <property type="entry name" value="B30.2/SPRY_sf"/>
</dbReference>
<keyword evidence="4" id="KW-1185">Reference proteome</keyword>
<dbReference type="SMART" id="SM00588">
    <property type="entry name" value="NEUZ"/>
    <property type="match status" value="2"/>
</dbReference>
<dbReference type="Gene3D" id="2.60.120.920">
    <property type="match status" value="4"/>
</dbReference>
<dbReference type="FunFam" id="2.60.120.920:FF:000001">
    <property type="entry name" value="neuralized-like protein 4 isoform X1"/>
    <property type="match status" value="1"/>
</dbReference>
<accession>A0A7T8GW47</accession>
<evidence type="ECO:0000256" key="1">
    <source>
        <dbReference type="SAM" id="MobiDB-lite"/>
    </source>
</evidence>
<name>A0A7T8GW47_CALRO</name>
<evidence type="ECO:0000313" key="3">
    <source>
        <dbReference type="EMBL" id="QQP38924.1"/>
    </source>
</evidence>
<dbReference type="OrthoDB" id="6345132at2759"/>
<feature type="region of interest" description="Disordered" evidence="1">
    <location>
        <begin position="689"/>
        <end position="717"/>
    </location>
</feature>
<dbReference type="Pfam" id="PF07177">
    <property type="entry name" value="Neuralized"/>
    <property type="match status" value="4"/>
</dbReference>
<feature type="domain" description="NHR" evidence="2">
    <location>
        <begin position="342"/>
        <end position="498"/>
    </location>
</feature>
<evidence type="ECO:0000259" key="2">
    <source>
        <dbReference type="PROSITE" id="PS51065"/>
    </source>
</evidence>
<feature type="domain" description="NHR" evidence="2">
    <location>
        <begin position="140"/>
        <end position="306"/>
    </location>
</feature>
<evidence type="ECO:0000313" key="4">
    <source>
        <dbReference type="Proteomes" id="UP000595437"/>
    </source>
</evidence>
<sequence>VTTHSPLDLDFPSTMTNIRSGTWMMTGNGVMHNGTTIIDDYGHNLDKLRVGDRVAVVRKENGTLHFFVNSEDQGPAALNIPEKVYGVIDLYGQAAQVSILDVSELRCFLPEPDDSGISQIRAGRISNEVEHSHVTNESDRLRFHHLHGRNARISNGGLTASRPNALGEFNDAIVMSNRPLRTGEHFEILIERVVERWSGSIEVGVSLIRPEDLDFPNTMTDIHYDTWMLSGSALMQDGQTVRNGYCVDLDSLGVGSRLGMMRTSEGSLLYTINGFDQGLACESVPQGVFAVIDLYGQCAQVSIVPQSNTCGIPPGNSVAPAMEEEAAAASNTTLVSPLLPDKHKFDPMRIGKGLRLKNSDSFLTRLKDEGPHQLLALGAQPLEAEDIFEVRIEEVDPLWAGSIRIGITGDQYHHEASKPVYLEGSSVYHSGRVLRSNICSSLERLAKNDKIGVRRTTDGLLKFIINSEESQVSVDLSGRVWPFVELIGSVVSVSILPAPPAVTSPFEQPSKSLQDSLEVLSITNEKALPPPLSFHHENHGRNIQLSPGGESAKRTDSYNQGIIISNRALSINELFGVSLSRITPRWSSSLMIGILGGESPERIHFPVSALSLKKNAWIISGDGPNTKNIDDLKAHDSIGIQLRDHSLHLVINEIDLGPVIKGLLLPSQGSFYGLLDIYGKCEEVRLLGSSRSKGNDEEEEDSRNLEEDEGPYKTTKKGTFSETLSSCEYLKSCKGFKASLGLPRHFFSDEEGPSCFCGSCVKALGLCSYGSKGDPSRDFGAPLGWARFPLRSSSFKEEGGLSSTRDWHQAYHPTKPAHIRKILDKGNLIPYRKI</sequence>
<dbReference type="AlphaFoldDB" id="A0A7T8GW47"/>